<feature type="domain" description="DDE Tnp4" evidence="3">
    <location>
        <begin position="25"/>
        <end position="104"/>
    </location>
</feature>
<dbReference type="InterPro" id="IPR027806">
    <property type="entry name" value="HARBI1_dom"/>
</dbReference>
<evidence type="ECO:0000313" key="4">
    <source>
        <dbReference type="EMBL" id="KAK4882224.1"/>
    </source>
</evidence>
<sequence length="107" mass="12361">MGRRLESGLLNIPKPTVANLQEPNLPYVLVGDEAFALSHFLMRPYPRHSNLDRKIFNYRLSRARRVVESAFGILSDRWRVYRKPINASIDTTIRIIKATVCLHNVCL</sequence>
<protein>
    <recommendedName>
        <fullName evidence="3">DDE Tnp4 domain-containing protein</fullName>
    </recommendedName>
</protein>
<accession>A0AAN7SIY1</accession>
<evidence type="ECO:0000259" key="3">
    <source>
        <dbReference type="Pfam" id="PF13359"/>
    </source>
</evidence>
<evidence type="ECO:0000313" key="5">
    <source>
        <dbReference type="Proteomes" id="UP001353858"/>
    </source>
</evidence>
<comment type="caution">
    <text evidence="4">The sequence shown here is derived from an EMBL/GenBank/DDBJ whole genome shotgun (WGS) entry which is preliminary data.</text>
</comment>
<organism evidence="4 5">
    <name type="scientific">Aquatica leii</name>
    <dbReference type="NCBI Taxonomy" id="1421715"/>
    <lineage>
        <taxon>Eukaryota</taxon>
        <taxon>Metazoa</taxon>
        <taxon>Ecdysozoa</taxon>
        <taxon>Arthropoda</taxon>
        <taxon>Hexapoda</taxon>
        <taxon>Insecta</taxon>
        <taxon>Pterygota</taxon>
        <taxon>Neoptera</taxon>
        <taxon>Endopterygota</taxon>
        <taxon>Coleoptera</taxon>
        <taxon>Polyphaga</taxon>
        <taxon>Elateriformia</taxon>
        <taxon>Elateroidea</taxon>
        <taxon>Lampyridae</taxon>
        <taxon>Luciolinae</taxon>
        <taxon>Aquatica</taxon>
    </lineage>
</organism>
<gene>
    <name evidence="4" type="ORF">RN001_005543</name>
</gene>
<keyword evidence="5" id="KW-1185">Reference proteome</keyword>
<comment type="cofactor">
    <cofactor evidence="1">
        <name>a divalent metal cation</name>
        <dbReference type="ChEBI" id="CHEBI:60240"/>
    </cofactor>
</comment>
<dbReference type="Pfam" id="PF13359">
    <property type="entry name" value="DDE_Tnp_4"/>
    <property type="match status" value="1"/>
</dbReference>
<reference evidence="5" key="1">
    <citation type="submission" date="2023-01" db="EMBL/GenBank/DDBJ databases">
        <title>Key to firefly adult light organ development and bioluminescence: homeobox transcription factors regulate luciferase expression and transportation to peroxisome.</title>
        <authorList>
            <person name="Fu X."/>
        </authorList>
    </citation>
    <scope>NUCLEOTIDE SEQUENCE [LARGE SCALE GENOMIC DNA]</scope>
</reference>
<name>A0AAN7SIY1_9COLE</name>
<dbReference type="GO" id="GO:0046872">
    <property type="term" value="F:metal ion binding"/>
    <property type="evidence" value="ECO:0007669"/>
    <property type="project" value="UniProtKB-KW"/>
</dbReference>
<dbReference type="EMBL" id="JARPUR010000002">
    <property type="protein sequence ID" value="KAK4882224.1"/>
    <property type="molecule type" value="Genomic_DNA"/>
</dbReference>
<keyword evidence="2" id="KW-0479">Metal-binding</keyword>
<evidence type="ECO:0000256" key="2">
    <source>
        <dbReference type="ARBA" id="ARBA00022723"/>
    </source>
</evidence>
<proteinExistence type="predicted"/>
<dbReference type="Proteomes" id="UP001353858">
    <property type="component" value="Unassembled WGS sequence"/>
</dbReference>
<dbReference type="AlphaFoldDB" id="A0AAN7SIY1"/>
<evidence type="ECO:0000256" key="1">
    <source>
        <dbReference type="ARBA" id="ARBA00001968"/>
    </source>
</evidence>